<dbReference type="InterPro" id="IPR046521">
    <property type="entry name" value="DUF6698"/>
</dbReference>
<keyword evidence="3" id="KW-1185">Reference proteome</keyword>
<dbReference type="Proteomes" id="UP000383932">
    <property type="component" value="Unassembled WGS sequence"/>
</dbReference>
<sequence>MPSSGGESEDERVDRQRRERRQLRRDIRQLQEENMRKNQELERVREELNLRQHNQENPDENANDATERSPKDEWKKHATLAGRRTAVLHMPFMASDFLIGHRVLAALPDIINDVKKASNSDDPDDPDAENELEEDRNPKLYWLEYHFEAPNPVDIVREILFHMPPNAGKRWNKPWFQDSFKYGYRRIRGEVVFNIAQHYNSIFDIASSDFLDKAKRVNMPEVIRMIIHGPSSVKSGTRSSKARSSKGALWHIKQITPSMLAFAATAIDFVLSGEESFEPSSERSNYRDYFRGRLELMKNFEDAHPDEFLDLIFYYNHSIFPSLYPTEGDDEDVDEGNQSTPPGLTAADVAFIENL</sequence>
<proteinExistence type="predicted"/>
<feature type="compositionally biased region" description="Basic and acidic residues" evidence="1">
    <location>
        <begin position="65"/>
        <end position="74"/>
    </location>
</feature>
<gene>
    <name evidence="2" type="ORF">CTheo_5870</name>
</gene>
<reference evidence="2 3" key="1">
    <citation type="journal article" date="2019" name="Fungal Biol. Biotechnol.">
        <title>Draft genome sequence of fastidious pathogen Ceratobasidium theobromae, which causes vascular-streak dieback in Theobroma cacao.</title>
        <authorList>
            <person name="Ali S.S."/>
            <person name="Asman A."/>
            <person name="Shao J."/>
            <person name="Firmansyah A.P."/>
            <person name="Susilo A.W."/>
            <person name="Rosmana A."/>
            <person name="McMahon P."/>
            <person name="Junaid M."/>
            <person name="Guest D."/>
            <person name="Kheng T.Y."/>
            <person name="Meinhardt L.W."/>
            <person name="Bailey B.A."/>
        </authorList>
    </citation>
    <scope>NUCLEOTIDE SEQUENCE [LARGE SCALE GENOMIC DNA]</scope>
    <source>
        <strain evidence="2 3">CT2</strain>
    </source>
</reference>
<evidence type="ECO:0000313" key="3">
    <source>
        <dbReference type="Proteomes" id="UP000383932"/>
    </source>
</evidence>
<protein>
    <submittedName>
        <fullName evidence="2">Uncharacterized protein</fullName>
    </submittedName>
</protein>
<dbReference type="OrthoDB" id="3248840at2759"/>
<evidence type="ECO:0000256" key="1">
    <source>
        <dbReference type="SAM" id="MobiDB-lite"/>
    </source>
</evidence>
<name>A0A5N5QG76_9AGAM</name>
<accession>A0A5N5QG76</accession>
<organism evidence="2 3">
    <name type="scientific">Ceratobasidium theobromae</name>
    <dbReference type="NCBI Taxonomy" id="1582974"/>
    <lineage>
        <taxon>Eukaryota</taxon>
        <taxon>Fungi</taxon>
        <taxon>Dikarya</taxon>
        <taxon>Basidiomycota</taxon>
        <taxon>Agaricomycotina</taxon>
        <taxon>Agaricomycetes</taxon>
        <taxon>Cantharellales</taxon>
        <taxon>Ceratobasidiaceae</taxon>
        <taxon>Ceratobasidium</taxon>
    </lineage>
</organism>
<comment type="caution">
    <text evidence="2">The sequence shown here is derived from an EMBL/GenBank/DDBJ whole genome shotgun (WGS) entry which is preliminary data.</text>
</comment>
<dbReference type="AlphaFoldDB" id="A0A5N5QG76"/>
<dbReference type="Pfam" id="PF20414">
    <property type="entry name" value="DUF6698"/>
    <property type="match status" value="1"/>
</dbReference>
<feature type="compositionally biased region" description="Basic and acidic residues" evidence="1">
    <location>
        <begin position="24"/>
        <end position="56"/>
    </location>
</feature>
<evidence type="ECO:0000313" key="2">
    <source>
        <dbReference type="EMBL" id="KAB5590674.1"/>
    </source>
</evidence>
<feature type="region of interest" description="Disordered" evidence="1">
    <location>
        <begin position="1"/>
        <end position="74"/>
    </location>
</feature>
<dbReference type="EMBL" id="SSOP01000152">
    <property type="protein sequence ID" value="KAB5590674.1"/>
    <property type="molecule type" value="Genomic_DNA"/>
</dbReference>